<comment type="similarity">
    <text evidence="1">Belongs to the LysR transcriptional regulatory family.</text>
</comment>
<dbReference type="RefSeq" id="WP_345693703.1">
    <property type="nucleotide sequence ID" value="NZ_BAABIT010000001.1"/>
</dbReference>
<evidence type="ECO:0000313" key="7">
    <source>
        <dbReference type="Proteomes" id="UP001595829"/>
    </source>
</evidence>
<proteinExistence type="inferred from homology"/>
<dbReference type="Pfam" id="PF00126">
    <property type="entry name" value="HTH_1"/>
    <property type="match status" value="1"/>
</dbReference>
<keyword evidence="4" id="KW-0804">Transcription</keyword>
<sequence length="295" mass="32515">MDLLALRHFQVVARHEHISRAAAELRVAQPSVSRTIGRLERELGVPLFDRTGRRIRLNAHGRAFLRRVDRALGELADARREIADAEAMGHGTVAVAAETLLSLTGTLAAFRAAHPRVAIRLFQATAEEMARLLQAREVDLCVASQPVTGPALHREELIREEVFLAVPHGHPLTRRDRVTVRDLVDEPFISTRPGHWQRALLDRLFAAEGLRPAITCEGDEPGAVHELITAGLGVGLLPAMSRLSAHATSVAWLRIEAADCVRTLTLVRHADTYLPSAARRLADLLVRDLSEDVRP</sequence>
<dbReference type="PANTHER" id="PTHR30419">
    <property type="entry name" value="HTH-TYPE TRANSCRIPTIONAL REGULATOR YBHD"/>
    <property type="match status" value="1"/>
</dbReference>
<protein>
    <submittedName>
        <fullName evidence="6">LysR family transcriptional regulator</fullName>
    </submittedName>
</protein>
<evidence type="ECO:0000313" key="6">
    <source>
        <dbReference type="EMBL" id="MFC5021760.1"/>
    </source>
</evidence>
<dbReference type="InterPro" id="IPR000847">
    <property type="entry name" value="LysR_HTH_N"/>
</dbReference>
<evidence type="ECO:0000256" key="3">
    <source>
        <dbReference type="ARBA" id="ARBA00023125"/>
    </source>
</evidence>
<dbReference type="PRINTS" id="PR00039">
    <property type="entry name" value="HTHLYSR"/>
</dbReference>
<accession>A0ABV9XC64</accession>
<comment type="caution">
    <text evidence="6">The sequence shown here is derived from an EMBL/GenBank/DDBJ whole genome shotgun (WGS) entry which is preliminary data.</text>
</comment>
<dbReference type="InterPro" id="IPR050950">
    <property type="entry name" value="HTH-type_LysR_regulators"/>
</dbReference>
<evidence type="ECO:0000259" key="5">
    <source>
        <dbReference type="PROSITE" id="PS50931"/>
    </source>
</evidence>
<dbReference type="EMBL" id="JBHSJD010000002">
    <property type="protein sequence ID" value="MFC5021760.1"/>
    <property type="molecule type" value="Genomic_DNA"/>
</dbReference>
<dbReference type="SUPFAM" id="SSF53850">
    <property type="entry name" value="Periplasmic binding protein-like II"/>
    <property type="match status" value="1"/>
</dbReference>
<dbReference type="InterPro" id="IPR036388">
    <property type="entry name" value="WH-like_DNA-bd_sf"/>
</dbReference>
<evidence type="ECO:0000256" key="1">
    <source>
        <dbReference type="ARBA" id="ARBA00009437"/>
    </source>
</evidence>
<dbReference type="Gene3D" id="1.10.10.10">
    <property type="entry name" value="Winged helix-like DNA-binding domain superfamily/Winged helix DNA-binding domain"/>
    <property type="match status" value="1"/>
</dbReference>
<gene>
    <name evidence="6" type="ORF">ACFPM3_06300</name>
</gene>
<name>A0ABV9XC64_9ACTN</name>
<dbReference type="Proteomes" id="UP001595829">
    <property type="component" value="Unassembled WGS sequence"/>
</dbReference>
<keyword evidence="3" id="KW-0238">DNA-binding</keyword>
<dbReference type="SUPFAM" id="SSF46785">
    <property type="entry name" value="Winged helix' DNA-binding domain"/>
    <property type="match status" value="1"/>
</dbReference>
<dbReference type="PROSITE" id="PS50931">
    <property type="entry name" value="HTH_LYSR"/>
    <property type="match status" value="1"/>
</dbReference>
<keyword evidence="2" id="KW-0805">Transcription regulation</keyword>
<keyword evidence="7" id="KW-1185">Reference proteome</keyword>
<dbReference type="Pfam" id="PF03466">
    <property type="entry name" value="LysR_substrate"/>
    <property type="match status" value="1"/>
</dbReference>
<dbReference type="Gene3D" id="3.40.190.290">
    <property type="match status" value="1"/>
</dbReference>
<evidence type="ECO:0000256" key="4">
    <source>
        <dbReference type="ARBA" id="ARBA00023163"/>
    </source>
</evidence>
<dbReference type="PANTHER" id="PTHR30419:SF28">
    <property type="entry name" value="HTH-TYPE TRANSCRIPTIONAL REGULATOR BSDA"/>
    <property type="match status" value="1"/>
</dbReference>
<organism evidence="6 7">
    <name type="scientific">Streptomyces coeruleoprunus</name>
    <dbReference type="NCBI Taxonomy" id="285563"/>
    <lineage>
        <taxon>Bacteria</taxon>
        <taxon>Bacillati</taxon>
        <taxon>Actinomycetota</taxon>
        <taxon>Actinomycetes</taxon>
        <taxon>Kitasatosporales</taxon>
        <taxon>Streptomycetaceae</taxon>
        <taxon>Streptomyces</taxon>
    </lineage>
</organism>
<evidence type="ECO:0000256" key="2">
    <source>
        <dbReference type="ARBA" id="ARBA00023015"/>
    </source>
</evidence>
<feature type="domain" description="HTH lysR-type" evidence="5">
    <location>
        <begin position="1"/>
        <end position="58"/>
    </location>
</feature>
<dbReference type="InterPro" id="IPR005119">
    <property type="entry name" value="LysR_subst-bd"/>
</dbReference>
<dbReference type="InterPro" id="IPR036390">
    <property type="entry name" value="WH_DNA-bd_sf"/>
</dbReference>
<reference evidence="7" key="1">
    <citation type="journal article" date="2019" name="Int. J. Syst. Evol. Microbiol.">
        <title>The Global Catalogue of Microorganisms (GCM) 10K type strain sequencing project: providing services to taxonomists for standard genome sequencing and annotation.</title>
        <authorList>
            <consortium name="The Broad Institute Genomics Platform"/>
            <consortium name="The Broad Institute Genome Sequencing Center for Infectious Disease"/>
            <person name="Wu L."/>
            <person name="Ma J."/>
        </authorList>
    </citation>
    <scope>NUCLEOTIDE SEQUENCE [LARGE SCALE GENOMIC DNA]</scope>
    <source>
        <strain evidence="7">CGMCC 4.1648</strain>
    </source>
</reference>